<dbReference type="OrthoDB" id="7062032at2"/>
<keyword evidence="5" id="KW-0378">Hydrolase</keyword>
<dbReference type="GO" id="GO:0046872">
    <property type="term" value="F:metal ion binding"/>
    <property type="evidence" value="ECO:0007669"/>
    <property type="project" value="UniProtKB-KW"/>
</dbReference>
<evidence type="ECO:0000256" key="2">
    <source>
        <dbReference type="ARBA" id="ARBA00022487"/>
    </source>
</evidence>
<comment type="similarity">
    <text evidence="1">Belongs to the tannase family.</text>
</comment>
<dbReference type="GO" id="GO:0052689">
    <property type="term" value="F:carboxylic ester hydrolase activity"/>
    <property type="evidence" value="ECO:0007669"/>
    <property type="project" value="UniProtKB-KW"/>
</dbReference>
<keyword evidence="3" id="KW-0479">Metal-binding</keyword>
<keyword evidence="2" id="KW-0719">Serine esterase</keyword>
<evidence type="ECO:0000256" key="7">
    <source>
        <dbReference type="ARBA" id="ARBA00023157"/>
    </source>
</evidence>
<organism evidence="8 9">
    <name type="scientific">Paraburkholderia terricola</name>
    <dbReference type="NCBI Taxonomy" id="169427"/>
    <lineage>
        <taxon>Bacteria</taxon>
        <taxon>Pseudomonadati</taxon>
        <taxon>Pseudomonadota</taxon>
        <taxon>Betaproteobacteria</taxon>
        <taxon>Burkholderiales</taxon>
        <taxon>Burkholderiaceae</taxon>
        <taxon>Paraburkholderia</taxon>
    </lineage>
</organism>
<evidence type="ECO:0000256" key="3">
    <source>
        <dbReference type="ARBA" id="ARBA00022723"/>
    </source>
</evidence>
<proteinExistence type="inferred from homology"/>
<dbReference type="GeneID" id="301981481"/>
<dbReference type="PANTHER" id="PTHR33938:SF15">
    <property type="entry name" value="FERULOYL ESTERASE B-RELATED"/>
    <property type="match status" value="1"/>
</dbReference>
<dbReference type="InterPro" id="IPR011118">
    <property type="entry name" value="Tannase/feruloyl_esterase"/>
</dbReference>
<dbReference type="STRING" id="169427.SAMN05192548_1011170"/>
<evidence type="ECO:0000313" key="8">
    <source>
        <dbReference type="EMBL" id="SHK01593.1"/>
    </source>
</evidence>
<dbReference type="InterPro" id="IPR029058">
    <property type="entry name" value="AB_hydrolase_fold"/>
</dbReference>
<dbReference type="AlphaFoldDB" id="A0A1M6P138"/>
<name>A0A1M6P138_9BURK</name>
<protein>
    <submittedName>
        <fullName evidence="8">Feruloyl esterase</fullName>
    </submittedName>
</protein>
<keyword evidence="7" id="KW-1015">Disulfide bond</keyword>
<dbReference type="KEGG" id="pts:CUJ90_25505"/>
<dbReference type="SUPFAM" id="SSF53474">
    <property type="entry name" value="alpha/beta-Hydrolases"/>
    <property type="match status" value="1"/>
</dbReference>
<dbReference type="Gene3D" id="3.40.50.1820">
    <property type="entry name" value="alpha/beta hydrolase"/>
    <property type="match status" value="1"/>
</dbReference>
<evidence type="ECO:0000256" key="5">
    <source>
        <dbReference type="ARBA" id="ARBA00022801"/>
    </source>
</evidence>
<dbReference type="Proteomes" id="UP000184395">
    <property type="component" value="Unassembled WGS sequence"/>
</dbReference>
<evidence type="ECO:0000256" key="6">
    <source>
        <dbReference type="ARBA" id="ARBA00022837"/>
    </source>
</evidence>
<reference evidence="8 9" key="1">
    <citation type="submission" date="2016-11" db="EMBL/GenBank/DDBJ databases">
        <authorList>
            <person name="Jaros S."/>
            <person name="Januszkiewicz K."/>
            <person name="Wedrychowicz H."/>
        </authorList>
    </citation>
    <scope>NUCLEOTIDE SEQUENCE [LARGE SCALE GENOMIC DNA]</scope>
    <source>
        <strain evidence="8 9">LMG 20594</strain>
    </source>
</reference>
<dbReference type="EMBL" id="FRAB01000011">
    <property type="protein sequence ID" value="SHK01593.1"/>
    <property type="molecule type" value="Genomic_DNA"/>
</dbReference>
<dbReference type="Pfam" id="PF07519">
    <property type="entry name" value="Tannase"/>
    <property type="match status" value="1"/>
</dbReference>
<accession>A0A1M6P138</accession>
<keyword evidence="6" id="KW-0106">Calcium</keyword>
<dbReference type="PANTHER" id="PTHR33938">
    <property type="entry name" value="FERULOYL ESTERASE B-RELATED"/>
    <property type="match status" value="1"/>
</dbReference>
<evidence type="ECO:0000256" key="4">
    <source>
        <dbReference type="ARBA" id="ARBA00022729"/>
    </source>
</evidence>
<gene>
    <name evidence="8" type="ORF">SAMN05192548_1011170</name>
</gene>
<keyword evidence="4" id="KW-0732">Signal</keyword>
<sequence length="535" mass="57053">MTLISTTSTSSAGLVHKGAHSVGPRAFVRSRLIPAAACLVLASCGGNDLATGESATTAEAACNALLNKQFEGATITKAALVPAAGSVPEACVVRGELPKELAFEVRMPTTWNNRVLFMGGGGFDGIIYETAYSPGVAEKGYATIATNHGHDAAKHPQGSFALDAQMLEDYAYAAVPKVLASAKAILHKRYGGSLDNTRFVYEGCSGGGRQALIQAQRHPDLFDGIIARAPANAYTGQFLWYQKILRQLAKPGAALSVGKVRTIANFMQSRCDELDGLKDNIISRPEACKVDLTALRCNAADSDACLTDAQLESARTLYEPTSVAGGRYTWPAFPQGGGETADDASWQAVGGTTYQILGGDYMRYFVAQDPSVDPLLVEPQAYATRLDYLANLIDAVNPDLGGFRARNGKLMLFHGTTDWLITLNNTTDYYNKLVVSAGGQSAADQFVEYYVLPGNDHCAATPNGGRGPDMVDLVNPMFEWIEKGVKPSSRKIVATRSVDPGKGMERPLCRYPRYPAYNGSGDPNAASSFTCVSPD</sequence>
<evidence type="ECO:0000313" key="9">
    <source>
        <dbReference type="Proteomes" id="UP000184395"/>
    </source>
</evidence>
<dbReference type="RefSeq" id="WP_073428976.1">
    <property type="nucleotide sequence ID" value="NZ_CADFGY010000004.1"/>
</dbReference>
<evidence type="ECO:0000256" key="1">
    <source>
        <dbReference type="ARBA" id="ARBA00006249"/>
    </source>
</evidence>